<name>A0A4D6LMJ3_VIGUN</name>
<evidence type="ECO:0000313" key="1">
    <source>
        <dbReference type="EMBL" id="QCD89761.1"/>
    </source>
</evidence>
<evidence type="ECO:0000313" key="2">
    <source>
        <dbReference type="Proteomes" id="UP000501690"/>
    </source>
</evidence>
<dbReference type="Proteomes" id="UP000501690">
    <property type="component" value="Linkage Group LG4"/>
</dbReference>
<keyword evidence="2" id="KW-1185">Reference proteome</keyword>
<gene>
    <name evidence="1" type="ORF">DEO72_LG4g710</name>
</gene>
<sequence>MIPVEPWHVLLTFNATEVSIRDVKTSDGACYLTLKVSKSKMHPDFWGFLEKYGYRYEGDHTRALLPCEAMEIIKRIPIETKRKLAGKGYFPQDGYVLKYLPVPPNCLSVPEVSDGVSVMSSFTSVFTFGTLPSLLTFNLKSKFN</sequence>
<keyword evidence="1" id="KW-0804">Transcription</keyword>
<organism evidence="1 2">
    <name type="scientific">Vigna unguiculata</name>
    <name type="common">Cowpea</name>
    <dbReference type="NCBI Taxonomy" id="3917"/>
    <lineage>
        <taxon>Eukaryota</taxon>
        <taxon>Viridiplantae</taxon>
        <taxon>Streptophyta</taxon>
        <taxon>Embryophyta</taxon>
        <taxon>Tracheophyta</taxon>
        <taxon>Spermatophyta</taxon>
        <taxon>Magnoliopsida</taxon>
        <taxon>eudicotyledons</taxon>
        <taxon>Gunneridae</taxon>
        <taxon>Pentapetalae</taxon>
        <taxon>rosids</taxon>
        <taxon>fabids</taxon>
        <taxon>Fabales</taxon>
        <taxon>Fabaceae</taxon>
        <taxon>Papilionoideae</taxon>
        <taxon>50 kb inversion clade</taxon>
        <taxon>NPAAA clade</taxon>
        <taxon>indigoferoid/millettioid clade</taxon>
        <taxon>Phaseoleae</taxon>
        <taxon>Vigna</taxon>
    </lineage>
</organism>
<proteinExistence type="predicted"/>
<dbReference type="AlphaFoldDB" id="A0A4D6LMJ3"/>
<dbReference type="EMBL" id="CP039348">
    <property type="protein sequence ID" value="QCD89761.1"/>
    <property type="molecule type" value="Genomic_DNA"/>
</dbReference>
<dbReference type="SUPFAM" id="SSF64484">
    <property type="entry name" value="beta and beta-prime subunits of DNA dependent RNA-polymerase"/>
    <property type="match status" value="1"/>
</dbReference>
<dbReference type="GO" id="GO:0000428">
    <property type="term" value="C:DNA-directed RNA polymerase complex"/>
    <property type="evidence" value="ECO:0007669"/>
    <property type="project" value="UniProtKB-KW"/>
</dbReference>
<reference evidence="1 2" key="1">
    <citation type="submission" date="2019-04" db="EMBL/GenBank/DDBJ databases">
        <title>An improved genome assembly and genetic linkage map for asparagus bean, Vigna unguiculata ssp. sesquipedialis.</title>
        <authorList>
            <person name="Xia Q."/>
            <person name="Zhang R."/>
            <person name="Dong Y."/>
        </authorList>
    </citation>
    <scope>NUCLEOTIDE SEQUENCE [LARGE SCALE GENOMIC DNA]</scope>
    <source>
        <tissue evidence="1">Leaf</tissue>
    </source>
</reference>
<accession>A0A4D6LMJ3</accession>
<keyword evidence="1" id="KW-0240">DNA-directed RNA polymerase</keyword>
<protein>
    <submittedName>
        <fullName evidence="1">DNA-directed RNA polymerase II subunit RPB1</fullName>
    </submittedName>
</protein>